<evidence type="ECO:0000313" key="3">
    <source>
        <dbReference type="Proteomes" id="UP000799444"/>
    </source>
</evidence>
<name>A0A9P4V4R2_9PLEO</name>
<gene>
    <name evidence="2" type="ORF">EJ04DRAFT_533572</name>
</gene>
<organism evidence="2 3">
    <name type="scientific">Polyplosphaeria fusca</name>
    <dbReference type="NCBI Taxonomy" id="682080"/>
    <lineage>
        <taxon>Eukaryota</taxon>
        <taxon>Fungi</taxon>
        <taxon>Dikarya</taxon>
        <taxon>Ascomycota</taxon>
        <taxon>Pezizomycotina</taxon>
        <taxon>Dothideomycetes</taxon>
        <taxon>Pleosporomycetidae</taxon>
        <taxon>Pleosporales</taxon>
        <taxon>Tetraplosphaeriaceae</taxon>
        <taxon>Polyplosphaeria</taxon>
    </lineage>
</organism>
<dbReference type="InterPro" id="IPR052895">
    <property type="entry name" value="HetReg/Transcr_Mod"/>
</dbReference>
<feature type="domain" description="Heterokaryon incompatibility" evidence="1">
    <location>
        <begin position="108"/>
        <end position="257"/>
    </location>
</feature>
<protein>
    <submittedName>
        <fullName evidence="2">HET-domain-containing protein</fullName>
    </submittedName>
</protein>
<dbReference type="Proteomes" id="UP000799444">
    <property type="component" value="Unassembled WGS sequence"/>
</dbReference>
<dbReference type="InterPro" id="IPR010730">
    <property type="entry name" value="HET"/>
</dbReference>
<dbReference type="PANTHER" id="PTHR24148:SF73">
    <property type="entry name" value="HET DOMAIN PROTEIN (AFU_ORTHOLOGUE AFUA_8G01020)"/>
    <property type="match status" value="1"/>
</dbReference>
<evidence type="ECO:0000313" key="2">
    <source>
        <dbReference type="EMBL" id="KAF2736483.1"/>
    </source>
</evidence>
<dbReference type="EMBL" id="ML996124">
    <property type="protein sequence ID" value="KAF2736483.1"/>
    <property type="molecule type" value="Genomic_DNA"/>
</dbReference>
<dbReference type="OrthoDB" id="4850726at2759"/>
<dbReference type="AlphaFoldDB" id="A0A9P4V4R2"/>
<sequence length="706" mass="79909">MASLGIPPPLYEGLDETRREIRLLKVLAGTSDAQIIHCRLETCSLDDISPDYEGFESVSGPTDYTGRELIARWTTCHVPEPLASSAPLKRTNATKPASMFHRFKWGDFAALSYVWGNPGDTRPIRLNDRHVRVTANLESALREFRQQGEFDGSFLLWVDALCINQEDLDERARQIRRMRDIYESAWTVISWLGEEGQRSDLALQLVRDLATFDDLGCVEEVEEMLRMDPHFFGKMQWMALQDLMDRPYWFRLWVIQEIIMGSTATWIRCGRSMIEWTTFCAGIAALQKHLWLVKDWCLRSDVAAKGQGQTTWMTSSLHLVYQDLAPLSKDSSLRGDKVGFGRLLDLANSAGCSNQRDKIYSLVGLMPAAVAVRLQPDYTLPVAAVYASTTRAFIEALDTLEPLREGNPWGPCNGPSWVADWLWRGRIRHSRPEAPLWVPSYLFSPEDDSAHIPYNAAGDTKHDSVFSDDGLMLSCTGFIADRITGLSAREVGYFHWDSESISAPKDWLSIYGDWPDTAEALCRTLVADRVQGSAKAAYRHMAIFHLPSTFQSAVPQFSRRGWSFLSGQEGYYFRWEGFRAANRNFPLGDLVLGDFFDNDIPPGASEFDYTEVYSCFDRTAKKRRLMTTERGYIGWAPDNMYGEADEQVMPGDLIAIIFGCSTPLAIRPRGSYFQVLGEAYVQGLMDGEAIEDLRKGTFHTQRFIFA</sequence>
<dbReference type="PANTHER" id="PTHR24148">
    <property type="entry name" value="ANKYRIN REPEAT DOMAIN-CONTAINING PROTEIN 39 HOMOLOG-RELATED"/>
    <property type="match status" value="1"/>
</dbReference>
<proteinExistence type="predicted"/>
<dbReference type="Pfam" id="PF06985">
    <property type="entry name" value="HET"/>
    <property type="match status" value="1"/>
</dbReference>
<evidence type="ECO:0000259" key="1">
    <source>
        <dbReference type="Pfam" id="PF06985"/>
    </source>
</evidence>
<accession>A0A9P4V4R2</accession>
<reference evidence="2" key="1">
    <citation type="journal article" date="2020" name="Stud. Mycol.">
        <title>101 Dothideomycetes genomes: a test case for predicting lifestyles and emergence of pathogens.</title>
        <authorList>
            <person name="Haridas S."/>
            <person name="Albert R."/>
            <person name="Binder M."/>
            <person name="Bloem J."/>
            <person name="Labutti K."/>
            <person name="Salamov A."/>
            <person name="Andreopoulos B."/>
            <person name="Baker S."/>
            <person name="Barry K."/>
            <person name="Bills G."/>
            <person name="Bluhm B."/>
            <person name="Cannon C."/>
            <person name="Castanera R."/>
            <person name="Culley D."/>
            <person name="Daum C."/>
            <person name="Ezra D."/>
            <person name="Gonzalez J."/>
            <person name="Henrissat B."/>
            <person name="Kuo A."/>
            <person name="Liang C."/>
            <person name="Lipzen A."/>
            <person name="Lutzoni F."/>
            <person name="Magnuson J."/>
            <person name="Mondo S."/>
            <person name="Nolan M."/>
            <person name="Ohm R."/>
            <person name="Pangilinan J."/>
            <person name="Park H.-J."/>
            <person name="Ramirez L."/>
            <person name="Alfaro M."/>
            <person name="Sun H."/>
            <person name="Tritt A."/>
            <person name="Yoshinaga Y."/>
            <person name="Zwiers L.-H."/>
            <person name="Turgeon B."/>
            <person name="Goodwin S."/>
            <person name="Spatafora J."/>
            <person name="Crous P."/>
            <person name="Grigoriev I."/>
        </authorList>
    </citation>
    <scope>NUCLEOTIDE SEQUENCE</scope>
    <source>
        <strain evidence="2">CBS 125425</strain>
    </source>
</reference>
<dbReference type="Pfam" id="PF26639">
    <property type="entry name" value="Het-6_barrel"/>
    <property type="match status" value="1"/>
</dbReference>
<comment type="caution">
    <text evidence="2">The sequence shown here is derived from an EMBL/GenBank/DDBJ whole genome shotgun (WGS) entry which is preliminary data.</text>
</comment>
<keyword evidence="3" id="KW-1185">Reference proteome</keyword>